<accession>A0A9W4T8Y3</accession>
<dbReference type="GO" id="GO:0019005">
    <property type="term" value="C:SCF ubiquitin ligase complex"/>
    <property type="evidence" value="ECO:0007669"/>
    <property type="project" value="TreeGrafter"/>
</dbReference>
<dbReference type="PANTHER" id="PTHR13318">
    <property type="entry name" value="PARTNER OF PAIRED, ISOFORM B-RELATED"/>
    <property type="match status" value="1"/>
</dbReference>
<gene>
    <name evidence="1" type="ORF">FWILDA_LOCUS17889</name>
</gene>
<name>A0A9W4T8Y3_9GLOM</name>
<dbReference type="EMBL" id="CAMKVN010015527">
    <property type="protein sequence ID" value="CAI2197064.1"/>
    <property type="molecule type" value="Genomic_DNA"/>
</dbReference>
<dbReference type="InterPro" id="IPR001611">
    <property type="entry name" value="Leu-rich_rpt"/>
</dbReference>
<organism evidence="1 2">
    <name type="scientific">Funneliformis geosporum</name>
    <dbReference type="NCBI Taxonomy" id="1117311"/>
    <lineage>
        <taxon>Eukaryota</taxon>
        <taxon>Fungi</taxon>
        <taxon>Fungi incertae sedis</taxon>
        <taxon>Mucoromycota</taxon>
        <taxon>Glomeromycotina</taxon>
        <taxon>Glomeromycetes</taxon>
        <taxon>Glomerales</taxon>
        <taxon>Glomeraceae</taxon>
        <taxon>Funneliformis</taxon>
    </lineage>
</organism>
<reference evidence="1" key="1">
    <citation type="submission" date="2022-08" db="EMBL/GenBank/DDBJ databases">
        <authorList>
            <person name="Kallberg Y."/>
            <person name="Tangrot J."/>
            <person name="Rosling A."/>
        </authorList>
    </citation>
    <scope>NUCLEOTIDE SEQUENCE</scope>
    <source>
        <strain evidence="1">Wild A</strain>
    </source>
</reference>
<dbReference type="InterPro" id="IPR006553">
    <property type="entry name" value="Leu-rich_rpt_Cys-con_subtyp"/>
</dbReference>
<dbReference type="PANTHER" id="PTHR13318:SF95">
    <property type="entry name" value="F-BOX PROTEIN YLR352W"/>
    <property type="match status" value="1"/>
</dbReference>
<dbReference type="SMART" id="SM00367">
    <property type="entry name" value="LRR_CC"/>
    <property type="match status" value="3"/>
</dbReference>
<evidence type="ECO:0000313" key="2">
    <source>
        <dbReference type="Proteomes" id="UP001153678"/>
    </source>
</evidence>
<feature type="non-terminal residue" evidence="1">
    <location>
        <position position="1"/>
    </location>
</feature>
<dbReference type="OrthoDB" id="550575at2759"/>
<proteinExistence type="predicted"/>
<dbReference type="Pfam" id="PF13516">
    <property type="entry name" value="LRR_6"/>
    <property type="match status" value="1"/>
</dbReference>
<keyword evidence="2" id="KW-1185">Reference proteome</keyword>
<dbReference type="Gene3D" id="3.80.10.10">
    <property type="entry name" value="Ribonuclease Inhibitor"/>
    <property type="match status" value="2"/>
</dbReference>
<protein>
    <submittedName>
        <fullName evidence="1">4528_t:CDS:1</fullName>
    </submittedName>
</protein>
<dbReference type="GO" id="GO:0031146">
    <property type="term" value="P:SCF-dependent proteasomal ubiquitin-dependent protein catabolic process"/>
    <property type="evidence" value="ECO:0007669"/>
    <property type="project" value="TreeGrafter"/>
</dbReference>
<dbReference type="SUPFAM" id="SSF52047">
    <property type="entry name" value="RNI-like"/>
    <property type="match status" value="1"/>
</dbReference>
<evidence type="ECO:0000313" key="1">
    <source>
        <dbReference type="EMBL" id="CAI2197064.1"/>
    </source>
</evidence>
<dbReference type="Proteomes" id="UP001153678">
    <property type="component" value="Unassembled WGS sequence"/>
</dbReference>
<comment type="caution">
    <text evidence="1">The sequence shown here is derived from an EMBL/GenBank/DDBJ whole genome shotgun (WGS) entry which is preliminary data.</text>
</comment>
<dbReference type="InterPro" id="IPR032675">
    <property type="entry name" value="LRR_dom_sf"/>
</dbReference>
<dbReference type="AlphaFoldDB" id="A0A9W4T8Y3"/>
<sequence length="183" mass="21018">MARKSRNNRCKTAGKFTTNPTQYLPLCNSTKYDHIYDRATGLITVKNIRQDRIVGVFDYPELIGFSNRALELIAGSYPNLKYLNLCDDQSGDFRSFRAREVDDGGLWRIAKSCHKLEYLNIAYCTEITKHSICGIIRFSPMLQHLDITFCKIISDMTIEEIARLCPNLKYLNLEGCYNISKKA</sequence>